<dbReference type="PANTHER" id="PTHR24346:SF82">
    <property type="entry name" value="KP78A-RELATED"/>
    <property type="match status" value="1"/>
</dbReference>
<dbReference type="GO" id="GO:0005524">
    <property type="term" value="F:ATP binding"/>
    <property type="evidence" value="ECO:0007669"/>
    <property type="project" value="UniProtKB-UniRule"/>
</dbReference>
<dbReference type="Proteomes" id="UP000824540">
    <property type="component" value="Unassembled WGS sequence"/>
</dbReference>
<dbReference type="GO" id="GO:0035556">
    <property type="term" value="P:intracellular signal transduction"/>
    <property type="evidence" value="ECO:0007669"/>
    <property type="project" value="TreeGrafter"/>
</dbReference>
<evidence type="ECO:0000256" key="3">
    <source>
        <dbReference type="ARBA" id="ARBA00022679"/>
    </source>
</evidence>
<accession>A0A8T2NZZ8</accession>
<keyword evidence="5" id="KW-0418">Kinase</keyword>
<dbReference type="InterPro" id="IPR017441">
    <property type="entry name" value="Protein_kinase_ATP_BS"/>
</dbReference>
<dbReference type="InterPro" id="IPR011009">
    <property type="entry name" value="Kinase-like_dom_sf"/>
</dbReference>
<comment type="catalytic activity">
    <reaction evidence="7">
        <text>L-threonyl-[protein] + ATP = O-phospho-L-threonyl-[protein] + ADP + H(+)</text>
        <dbReference type="Rhea" id="RHEA:46608"/>
        <dbReference type="Rhea" id="RHEA-COMP:11060"/>
        <dbReference type="Rhea" id="RHEA-COMP:11605"/>
        <dbReference type="ChEBI" id="CHEBI:15378"/>
        <dbReference type="ChEBI" id="CHEBI:30013"/>
        <dbReference type="ChEBI" id="CHEBI:30616"/>
        <dbReference type="ChEBI" id="CHEBI:61977"/>
        <dbReference type="ChEBI" id="CHEBI:456216"/>
        <dbReference type="EC" id="2.7.11.1"/>
    </reaction>
</comment>
<dbReference type="OrthoDB" id="193931at2759"/>
<keyword evidence="12" id="KW-1185">Reference proteome</keyword>
<evidence type="ECO:0000313" key="12">
    <source>
        <dbReference type="Proteomes" id="UP000824540"/>
    </source>
</evidence>
<reference evidence="11" key="1">
    <citation type="thesis" date="2021" institute="BYU ScholarsArchive" country="Provo, UT, USA">
        <title>Applications of and Algorithms for Genome Assembly and Genomic Analyses with an Emphasis on Marine Teleosts.</title>
        <authorList>
            <person name="Pickett B.D."/>
        </authorList>
    </citation>
    <scope>NUCLEOTIDE SEQUENCE</scope>
    <source>
        <strain evidence="11">HI-2016</strain>
    </source>
</reference>
<dbReference type="PANTHER" id="PTHR24346">
    <property type="entry name" value="MAP/MICROTUBULE AFFINITY-REGULATING KINASE"/>
    <property type="match status" value="1"/>
</dbReference>
<feature type="region of interest" description="Disordered" evidence="10">
    <location>
        <begin position="1"/>
        <end position="36"/>
    </location>
</feature>
<comment type="caution">
    <text evidence="11">The sequence shown here is derived from an EMBL/GenBank/DDBJ whole genome shotgun (WGS) entry which is preliminary data.</text>
</comment>
<evidence type="ECO:0000313" key="11">
    <source>
        <dbReference type="EMBL" id="KAG9344711.1"/>
    </source>
</evidence>
<comment type="catalytic activity">
    <reaction evidence="8">
        <text>L-seryl-[protein] + ATP = O-phospho-L-seryl-[protein] + ADP + H(+)</text>
        <dbReference type="Rhea" id="RHEA:17989"/>
        <dbReference type="Rhea" id="RHEA-COMP:9863"/>
        <dbReference type="Rhea" id="RHEA-COMP:11604"/>
        <dbReference type="ChEBI" id="CHEBI:15378"/>
        <dbReference type="ChEBI" id="CHEBI:29999"/>
        <dbReference type="ChEBI" id="CHEBI:30616"/>
        <dbReference type="ChEBI" id="CHEBI:83421"/>
        <dbReference type="ChEBI" id="CHEBI:456216"/>
        <dbReference type="EC" id="2.7.11.1"/>
    </reaction>
</comment>
<organism evidence="11 12">
    <name type="scientific">Albula glossodonta</name>
    <name type="common">roundjaw bonefish</name>
    <dbReference type="NCBI Taxonomy" id="121402"/>
    <lineage>
        <taxon>Eukaryota</taxon>
        <taxon>Metazoa</taxon>
        <taxon>Chordata</taxon>
        <taxon>Craniata</taxon>
        <taxon>Vertebrata</taxon>
        <taxon>Euteleostomi</taxon>
        <taxon>Actinopterygii</taxon>
        <taxon>Neopterygii</taxon>
        <taxon>Teleostei</taxon>
        <taxon>Albuliformes</taxon>
        <taxon>Albulidae</taxon>
        <taxon>Albula</taxon>
    </lineage>
</organism>
<dbReference type="EMBL" id="JAFBMS010000019">
    <property type="protein sequence ID" value="KAG9344711.1"/>
    <property type="molecule type" value="Genomic_DNA"/>
</dbReference>
<dbReference type="GO" id="GO:0050321">
    <property type="term" value="F:tau-protein kinase activity"/>
    <property type="evidence" value="ECO:0007669"/>
    <property type="project" value="TreeGrafter"/>
</dbReference>
<dbReference type="PROSITE" id="PS00107">
    <property type="entry name" value="PROTEIN_KINASE_ATP"/>
    <property type="match status" value="1"/>
</dbReference>
<evidence type="ECO:0000256" key="4">
    <source>
        <dbReference type="ARBA" id="ARBA00022741"/>
    </source>
</evidence>
<gene>
    <name evidence="11" type="ORF">JZ751_010398</name>
</gene>
<keyword evidence="3" id="KW-0808">Transferase</keyword>
<dbReference type="EC" id="2.7.11.1" evidence="1"/>
<evidence type="ECO:0000256" key="1">
    <source>
        <dbReference type="ARBA" id="ARBA00012513"/>
    </source>
</evidence>
<evidence type="ECO:0000256" key="8">
    <source>
        <dbReference type="ARBA" id="ARBA00048679"/>
    </source>
</evidence>
<evidence type="ECO:0000256" key="6">
    <source>
        <dbReference type="ARBA" id="ARBA00022840"/>
    </source>
</evidence>
<sequence>MSTRTPLPTVNERDTENHTSHSDGRSEVTARQGRSGARCRNSIASCTDEQPHIGNYRLLKTIGKGNFAKVKLARHILTSREVAIKIIDKTQLNPTSLQKCCQETGQSGDMAGQLWQRGTAAGAGHCWSYKGDRERGQCHGGMGWDGTGQEGGLGVSVWKEWGRRHGLFQAGSQNRPVKGSTKQLVISRIDLSVKPMLAMTAQSEGSHT</sequence>
<dbReference type="GO" id="GO:0000226">
    <property type="term" value="P:microtubule cytoskeleton organization"/>
    <property type="evidence" value="ECO:0007669"/>
    <property type="project" value="TreeGrafter"/>
</dbReference>
<dbReference type="AlphaFoldDB" id="A0A8T2NZZ8"/>
<proteinExistence type="predicted"/>
<keyword evidence="6 9" id="KW-0067">ATP-binding</keyword>
<keyword evidence="2" id="KW-0723">Serine/threonine-protein kinase</keyword>
<dbReference type="Gene3D" id="3.30.200.20">
    <property type="entry name" value="Phosphorylase Kinase, domain 1"/>
    <property type="match status" value="1"/>
</dbReference>
<name>A0A8T2NZZ8_9TELE</name>
<feature type="compositionally biased region" description="Basic and acidic residues" evidence="10">
    <location>
        <begin position="11"/>
        <end position="28"/>
    </location>
</feature>
<feature type="binding site" evidence="9">
    <location>
        <position position="85"/>
    </location>
    <ligand>
        <name>ATP</name>
        <dbReference type="ChEBI" id="CHEBI:30616"/>
    </ligand>
</feature>
<keyword evidence="4 9" id="KW-0547">Nucleotide-binding</keyword>
<protein>
    <recommendedName>
        <fullName evidence="1">non-specific serine/threonine protein kinase</fullName>
        <ecNumber evidence="1">2.7.11.1</ecNumber>
    </recommendedName>
</protein>
<evidence type="ECO:0000256" key="9">
    <source>
        <dbReference type="PROSITE-ProRule" id="PRU10141"/>
    </source>
</evidence>
<evidence type="ECO:0000256" key="2">
    <source>
        <dbReference type="ARBA" id="ARBA00022527"/>
    </source>
</evidence>
<evidence type="ECO:0000256" key="10">
    <source>
        <dbReference type="SAM" id="MobiDB-lite"/>
    </source>
</evidence>
<dbReference type="SUPFAM" id="SSF56112">
    <property type="entry name" value="Protein kinase-like (PK-like)"/>
    <property type="match status" value="1"/>
</dbReference>
<dbReference type="GO" id="GO:0005737">
    <property type="term" value="C:cytoplasm"/>
    <property type="evidence" value="ECO:0007669"/>
    <property type="project" value="TreeGrafter"/>
</dbReference>
<evidence type="ECO:0000256" key="5">
    <source>
        <dbReference type="ARBA" id="ARBA00022777"/>
    </source>
</evidence>
<evidence type="ECO:0000256" key="7">
    <source>
        <dbReference type="ARBA" id="ARBA00047899"/>
    </source>
</evidence>
<dbReference type="FunFam" id="3.30.200.20:FF:000003">
    <property type="entry name" value="Non-specific serine/threonine protein kinase"/>
    <property type="match status" value="1"/>
</dbReference>